<dbReference type="Proteomes" id="UP000242381">
    <property type="component" value="Unassembled WGS sequence"/>
</dbReference>
<proteinExistence type="predicted"/>
<dbReference type="EMBL" id="KV921270">
    <property type="protein sequence ID" value="ORE22096.1"/>
    <property type="molecule type" value="Genomic_DNA"/>
</dbReference>
<sequence>MKKGPADYRQVGEYDNHLFSYNDNQQHIADTIINLVEDDFDILSIKLPLQPGSDLFSKNLWSTLHAPENTLENRLTNIHTNLS</sequence>
<organism evidence="1 2">
    <name type="scientific">Rhizopus microsporus</name>
    <dbReference type="NCBI Taxonomy" id="58291"/>
    <lineage>
        <taxon>Eukaryota</taxon>
        <taxon>Fungi</taxon>
        <taxon>Fungi incertae sedis</taxon>
        <taxon>Mucoromycota</taxon>
        <taxon>Mucoromycotina</taxon>
        <taxon>Mucoromycetes</taxon>
        <taxon>Mucorales</taxon>
        <taxon>Mucorineae</taxon>
        <taxon>Rhizopodaceae</taxon>
        <taxon>Rhizopus</taxon>
    </lineage>
</organism>
<reference evidence="1 2" key="1">
    <citation type="journal article" date="2016" name="Proc. Natl. Acad. Sci. U.S.A.">
        <title>Lipid metabolic changes in an early divergent fungus govern the establishment of a mutualistic symbiosis with endobacteria.</title>
        <authorList>
            <person name="Lastovetsky O.A."/>
            <person name="Gaspar M.L."/>
            <person name="Mondo S.J."/>
            <person name="LaButti K.M."/>
            <person name="Sandor L."/>
            <person name="Grigoriev I.V."/>
            <person name="Henry S.A."/>
            <person name="Pawlowska T.E."/>
        </authorList>
    </citation>
    <scope>NUCLEOTIDE SEQUENCE [LARGE SCALE GENOMIC DNA]</scope>
    <source>
        <strain evidence="1 2">ATCC 11559</strain>
    </source>
</reference>
<name>A0A1X0SCT9_RHIZD</name>
<accession>A0A1X0SCT9</accession>
<protein>
    <submittedName>
        <fullName evidence="1">Uncharacterized protein</fullName>
    </submittedName>
</protein>
<gene>
    <name evidence="1" type="ORF">BCV71DRAFT_18129</name>
</gene>
<evidence type="ECO:0000313" key="2">
    <source>
        <dbReference type="Proteomes" id="UP000242381"/>
    </source>
</evidence>
<evidence type="ECO:0000313" key="1">
    <source>
        <dbReference type="EMBL" id="ORE22096.1"/>
    </source>
</evidence>
<dbReference type="AlphaFoldDB" id="A0A1X0SCT9"/>